<evidence type="ECO:0000313" key="3">
    <source>
        <dbReference type="EMBL" id="CRZ00665.1"/>
    </source>
</evidence>
<dbReference type="PANTHER" id="PTHR24078:SF553">
    <property type="entry name" value="DNAJ HOMOLOG SUBFAMILY B MEMBER 5"/>
    <property type="match status" value="1"/>
</dbReference>
<dbReference type="FunFam" id="2.60.260.20:FF:000015">
    <property type="entry name" value="Heat shock protein 40"/>
    <property type="match status" value="1"/>
</dbReference>
<dbReference type="GO" id="GO:0051082">
    <property type="term" value="F:unfolded protein binding"/>
    <property type="evidence" value="ECO:0007669"/>
    <property type="project" value="InterPro"/>
</dbReference>
<name>A0A0H5QFE0_9EUKA</name>
<dbReference type="InterPro" id="IPR002939">
    <property type="entry name" value="DnaJ_C"/>
</dbReference>
<dbReference type="InterPro" id="IPR008971">
    <property type="entry name" value="HSP40/DnaJ_pept-bd"/>
</dbReference>
<evidence type="ECO:0000259" key="2">
    <source>
        <dbReference type="Pfam" id="PF01556"/>
    </source>
</evidence>
<dbReference type="FunFam" id="2.60.260.20:FF:000013">
    <property type="entry name" value="DnaJ subfamily B member 11"/>
    <property type="match status" value="1"/>
</dbReference>
<dbReference type="Gene3D" id="2.60.260.20">
    <property type="entry name" value="Urease metallochaperone UreE, N-terminal domain"/>
    <property type="match status" value="2"/>
</dbReference>
<evidence type="ECO:0000256" key="1">
    <source>
        <dbReference type="ARBA" id="ARBA00023186"/>
    </source>
</evidence>
<dbReference type="AlphaFoldDB" id="A0A0H5QFE0"/>
<keyword evidence="1" id="KW-0143">Chaperone</keyword>
<dbReference type="GO" id="GO:0005829">
    <property type="term" value="C:cytosol"/>
    <property type="evidence" value="ECO:0007669"/>
    <property type="project" value="TreeGrafter"/>
</dbReference>
<reference evidence="3" key="1">
    <citation type="submission" date="2015-04" db="EMBL/GenBank/DDBJ databases">
        <title>The genome sequence of the plant pathogenic Rhizarian Plasmodiophora brassicae reveals insights in its biotrophic life cycle and the origin of chitin synthesis.</title>
        <authorList>
            <person name="Schwelm A."/>
            <person name="Fogelqvist J."/>
            <person name="Knaust A."/>
            <person name="Julke S."/>
            <person name="Lilja T."/>
            <person name="Dhandapani V."/>
            <person name="Bonilla-Rosso G."/>
            <person name="Karlsson M."/>
            <person name="Shevchenko A."/>
            <person name="Choi S.R."/>
            <person name="Kim H.G."/>
            <person name="Park J.Y."/>
            <person name="Lim Y.P."/>
            <person name="Ludwig-Muller J."/>
            <person name="Dixelius C."/>
        </authorList>
    </citation>
    <scope>NUCLEOTIDE SEQUENCE</scope>
    <source>
        <tissue evidence="3">Potato root galls</tissue>
    </source>
</reference>
<accession>A0A0H5QFE0</accession>
<dbReference type="SUPFAM" id="SSF49493">
    <property type="entry name" value="HSP40/DnaJ peptide-binding domain"/>
    <property type="match status" value="2"/>
</dbReference>
<dbReference type="GO" id="GO:0006457">
    <property type="term" value="P:protein folding"/>
    <property type="evidence" value="ECO:0007669"/>
    <property type="project" value="InterPro"/>
</dbReference>
<protein>
    <recommendedName>
        <fullName evidence="2">Chaperone DnaJ C-terminal domain-containing protein</fullName>
    </recommendedName>
</protein>
<dbReference type="Pfam" id="PF01556">
    <property type="entry name" value="DnaJ_C"/>
    <property type="match status" value="1"/>
</dbReference>
<proteinExistence type="predicted"/>
<feature type="domain" description="Chaperone DnaJ C-terminal" evidence="2">
    <location>
        <begin position="23"/>
        <end position="176"/>
    </location>
</feature>
<organism evidence="3">
    <name type="scientific">Spongospora subterranea</name>
    <dbReference type="NCBI Taxonomy" id="70186"/>
    <lineage>
        <taxon>Eukaryota</taxon>
        <taxon>Sar</taxon>
        <taxon>Rhizaria</taxon>
        <taxon>Endomyxa</taxon>
        <taxon>Phytomyxea</taxon>
        <taxon>Plasmodiophorida</taxon>
        <taxon>Plasmodiophoridae</taxon>
        <taxon>Spongospora</taxon>
    </lineage>
</organism>
<dbReference type="InterPro" id="IPR051339">
    <property type="entry name" value="DnaJ_subfamily_B"/>
</dbReference>
<dbReference type="GO" id="GO:0051087">
    <property type="term" value="F:protein-folding chaperone binding"/>
    <property type="evidence" value="ECO:0007669"/>
    <property type="project" value="TreeGrafter"/>
</dbReference>
<dbReference type="CDD" id="cd10747">
    <property type="entry name" value="DnaJ_C"/>
    <property type="match status" value="1"/>
</dbReference>
<sequence length="193" mass="21571">MPNSGYPFAGQPGNHGLPKSPPIVHDVLVTLEDLYAGATKRMKVTRLRKGVDDSVVLQIDVRRGWKAGTRITFFDEGDELPDFQPADIIFVIQEKPHPFFKRLDSHLLHEVKVSLKQALTGFAVEVMGIDSQKLRIRVKPLQTSSFRKVVPGHGMPFSKRPDARGDLIINFIVEFPQNLSDPQRAQLIAAIPS</sequence>
<dbReference type="EMBL" id="HACM01000223">
    <property type="protein sequence ID" value="CRZ00665.1"/>
    <property type="molecule type" value="Transcribed_RNA"/>
</dbReference>
<dbReference type="PANTHER" id="PTHR24078">
    <property type="entry name" value="DNAJ HOMOLOG SUBFAMILY C MEMBER"/>
    <property type="match status" value="1"/>
</dbReference>